<dbReference type="Proteomes" id="UP000886653">
    <property type="component" value="Unassembled WGS sequence"/>
</dbReference>
<evidence type="ECO:0000313" key="2">
    <source>
        <dbReference type="Proteomes" id="UP000886653"/>
    </source>
</evidence>
<sequence>MAAITSPFCLKGIQEHCKYACQWLQDIMLTNTSPSAGTTARKKLLTLEQITGKLVRETQLAHECETDAQISAWLTTRYKMRMALVRMETMRVFKKPHDNRHHSQWNSIDRMFFYSLILQEDRCLFGQPLESTYAELINHEDFNMPSDVQIQDEIEAIQARIGQNHRGHN</sequence>
<dbReference type="EMBL" id="MU167243">
    <property type="protein sequence ID" value="KAG0147805.1"/>
    <property type="molecule type" value="Genomic_DNA"/>
</dbReference>
<accession>A0A9P6TDK9</accession>
<organism evidence="1 2">
    <name type="scientific">Cronartium quercuum f. sp. fusiforme G11</name>
    <dbReference type="NCBI Taxonomy" id="708437"/>
    <lineage>
        <taxon>Eukaryota</taxon>
        <taxon>Fungi</taxon>
        <taxon>Dikarya</taxon>
        <taxon>Basidiomycota</taxon>
        <taxon>Pucciniomycotina</taxon>
        <taxon>Pucciniomycetes</taxon>
        <taxon>Pucciniales</taxon>
        <taxon>Coleosporiaceae</taxon>
        <taxon>Cronartium</taxon>
    </lineage>
</organism>
<dbReference type="AlphaFoldDB" id="A0A9P6TDK9"/>
<proteinExistence type="predicted"/>
<reference evidence="1" key="1">
    <citation type="submission" date="2013-11" db="EMBL/GenBank/DDBJ databases">
        <title>Genome sequence of the fusiform rust pathogen reveals effectors for host alternation and coevolution with pine.</title>
        <authorList>
            <consortium name="DOE Joint Genome Institute"/>
            <person name="Smith K."/>
            <person name="Pendleton A."/>
            <person name="Kubisiak T."/>
            <person name="Anderson C."/>
            <person name="Salamov A."/>
            <person name="Aerts A."/>
            <person name="Riley R."/>
            <person name="Clum A."/>
            <person name="Lindquist E."/>
            <person name="Ence D."/>
            <person name="Campbell M."/>
            <person name="Kronenberg Z."/>
            <person name="Feau N."/>
            <person name="Dhillon B."/>
            <person name="Hamelin R."/>
            <person name="Burleigh J."/>
            <person name="Smith J."/>
            <person name="Yandell M."/>
            <person name="Nelson C."/>
            <person name="Grigoriev I."/>
            <person name="Davis J."/>
        </authorList>
    </citation>
    <scope>NUCLEOTIDE SEQUENCE</scope>
    <source>
        <strain evidence="1">G11</strain>
    </source>
</reference>
<gene>
    <name evidence="1" type="ORF">CROQUDRAFT_90940</name>
</gene>
<protein>
    <submittedName>
        <fullName evidence="1">Uncharacterized protein</fullName>
    </submittedName>
</protein>
<name>A0A9P6TDK9_9BASI</name>
<evidence type="ECO:0000313" key="1">
    <source>
        <dbReference type="EMBL" id="KAG0147805.1"/>
    </source>
</evidence>
<comment type="caution">
    <text evidence="1">The sequence shown here is derived from an EMBL/GenBank/DDBJ whole genome shotgun (WGS) entry which is preliminary data.</text>
</comment>
<keyword evidence="2" id="KW-1185">Reference proteome</keyword>